<dbReference type="Pfam" id="PF07714">
    <property type="entry name" value="PK_Tyr_Ser-Thr"/>
    <property type="match status" value="1"/>
</dbReference>
<evidence type="ECO:0000256" key="3">
    <source>
        <dbReference type="ARBA" id="ARBA00022777"/>
    </source>
</evidence>
<reference evidence="6" key="1">
    <citation type="submission" date="2021-06" db="EMBL/GenBank/DDBJ databases">
        <authorList>
            <person name="Kallberg Y."/>
            <person name="Tangrot J."/>
            <person name="Rosling A."/>
        </authorList>
    </citation>
    <scope>NUCLEOTIDE SEQUENCE</scope>
    <source>
        <strain evidence="6">IN212</strain>
    </source>
</reference>
<evidence type="ECO:0000256" key="4">
    <source>
        <dbReference type="ARBA" id="ARBA00022840"/>
    </source>
</evidence>
<dbReference type="PRINTS" id="PR00109">
    <property type="entry name" value="TYRKINASE"/>
</dbReference>
<organism evidence="6 7">
    <name type="scientific">Racocetra fulgida</name>
    <dbReference type="NCBI Taxonomy" id="60492"/>
    <lineage>
        <taxon>Eukaryota</taxon>
        <taxon>Fungi</taxon>
        <taxon>Fungi incertae sedis</taxon>
        <taxon>Mucoromycota</taxon>
        <taxon>Glomeromycotina</taxon>
        <taxon>Glomeromycetes</taxon>
        <taxon>Diversisporales</taxon>
        <taxon>Gigasporaceae</taxon>
        <taxon>Racocetra</taxon>
    </lineage>
</organism>
<evidence type="ECO:0000256" key="2">
    <source>
        <dbReference type="ARBA" id="ARBA00022741"/>
    </source>
</evidence>
<gene>
    <name evidence="6" type="ORF">RFULGI_LOCUS410</name>
</gene>
<feature type="domain" description="Protein kinase" evidence="5">
    <location>
        <begin position="1"/>
        <end position="217"/>
    </location>
</feature>
<evidence type="ECO:0000313" key="7">
    <source>
        <dbReference type="Proteomes" id="UP000789396"/>
    </source>
</evidence>
<keyword evidence="7" id="KW-1185">Reference proteome</keyword>
<evidence type="ECO:0000259" key="5">
    <source>
        <dbReference type="PROSITE" id="PS50011"/>
    </source>
</evidence>
<accession>A0A9N8VG61</accession>
<dbReference type="SUPFAM" id="SSF56112">
    <property type="entry name" value="Protein kinase-like (PK-like)"/>
    <property type="match status" value="1"/>
</dbReference>
<dbReference type="InterPro" id="IPR000719">
    <property type="entry name" value="Prot_kinase_dom"/>
</dbReference>
<sequence length="272" mass="30818">MHIDFIPFEKFSNITYLAKGGFGKIFKTKCYNGINNWSTRRQRFDLQGNSDVVLKSLNDSKNIDLDFLTNGLVIIHENQSVHKDLHSGNILVFGDCKMCKIGDFGISRPANTIVNGENIYGVIPYVAPEIFNGERYTAASDIYSFGMVIWELTSGLRPHSNRDHDGFLILNILNGLRPEIVDNTPLFFVELMEKCWDADPLKRPTADHIYQTLNEKLKSNEGFLEVKKSILNVKASPQAIFSSRPLDSLISTALILQKIHSVNYVIITSKRY</sequence>
<dbReference type="EMBL" id="CAJVPZ010000145">
    <property type="protein sequence ID" value="CAG8454793.1"/>
    <property type="molecule type" value="Genomic_DNA"/>
</dbReference>
<evidence type="ECO:0000313" key="6">
    <source>
        <dbReference type="EMBL" id="CAG8454793.1"/>
    </source>
</evidence>
<proteinExistence type="predicted"/>
<dbReference type="AlphaFoldDB" id="A0A9N8VG61"/>
<evidence type="ECO:0000256" key="1">
    <source>
        <dbReference type="ARBA" id="ARBA00022679"/>
    </source>
</evidence>
<keyword evidence="3" id="KW-0418">Kinase</keyword>
<dbReference type="OrthoDB" id="544350at2759"/>
<protein>
    <submittedName>
        <fullName evidence="6">16949_t:CDS:1</fullName>
    </submittedName>
</protein>
<dbReference type="GO" id="GO:0004674">
    <property type="term" value="F:protein serine/threonine kinase activity"/>
    <property type="evidence" value="ECO:0007669"/>
    <property type="project" value="TreeGrafter"/>
</dbReference>
<dbReference type="GO" id="GO:0005524">
    <property type="term" value="F:ATP binding"/>
    <property type="evidence" value="ECO:0007669"/>
    <property type="project" value="UniProtKB-KW"/>
</dbReference>
<dbReference type="InterPro" id="IPR011009">
    <property type="entry name" value="Kinase-like_dom_sf"/>
</dbReference>
<dbReference type="PANTHER" id="PTHR44329:SF288">
    <property type="entry name" value="MITOGEN-ACTIVATED PROTEIN KINASE KINASE KINASE 20"/>
    <property type="match status" value="1"/>
</dbReference>
<comment type="caution">
    <text evidence="6">The sequence shown here is derived from an EMBL/GenBank/DDBJ whole genome shotgun (WGS) entry which is preliminary data.</text>
</comment>
<keyword evidence="1" id="KW-0808">Transferase</keyword>
<dbReference type="PANTHER" id="PTHR44329">
    <property type="entry name" value="SERINE/THREONINE-PROTEIN KINASE TNNI3K-RELATED"/>
    <property type="match status" value="1"/>
</dbReference>
<dbReference type="InterPro" id="IPR051681">
    <property type="entry name" value="Ser/Thr_Kinases-Pseudokinases"/>
</dbReference>
<keyword evidence="2" id="KW-0547">Nucleotide-binding</keyword>
<name>A0A9N8VG61_9GLOM</name>
<dbReference type="InterPro" id="IPR001245">
    <property type="entry name" value="Ser-Thr/Tyr_kinase_cat_dom"/>
</dbReference>
<dbReference type="Gene3D" id="1.10.510.10">
    <property type="entry name" value="Transferase(Phosphotransferase) domain 1"/>
    <property type="match status" value="1"/>
</dbReference>
<dbReference type="PROSITE" id="PS50011">
    <property type="entry name" value="PROTEIN_KINASE_DOM"/>
    <property type="match status" value="1"/>
</dbReference>
<dbReference type="Proteomes" id="UP000789396">
    <property type="component" value="Unassembled WGS sequence"/>
</dbReference>
<keyword evidence="4" id="KW-0067">ATP-binding</keyword>